<gene>
    <name evidence="2" type="ORF">IFM89_029048</name>
</gene>
<dbReference type="Proteomes" id="UP000631114">
    <property type="component" value="Unassembled WGS sequence"/>
</dbReference>
<dbReference type="Pfam" id="PF00657">
    <property type="entry name" value="Lipase_GDSL"/>
    <property type="match status" value="1"/>
</dbReference>
<evidence type="ECO:0000256" key="1">
    <source>
        <dbReference type="ARBA" id="ARBA00008668"/>
    </source>
</evidence>
<organism evidence="2 3">
    <name type="scientific">Coptis chinensis</name>
    <dbReference type="NCBI Taxonomy" id="261450"/>
    <lineage>
        <taxon>Eukaryota</taxon>
        <taxon>Viridiplantae</taxon>
        <taxon>Streptophyta</taxon>
        <taxon>Embryophyta</taxon>
        <taxon>Tracheophyta</taxon>
        <taxon>Spermatophyta</taxon>
        <taxon>Magnoliopsida</taxon>
        <taxon>Ranunculales</taxon>
        <taxon>Ranunculaceae</taxon>
        <taxon>Coptidoideae</taxon>
        <taxon>Coptis</taxon>
    </lineage>
</organism>
<dbReference type="AlphaFoldDB" id="A0A835IH02"/>
<name>A0A835IH02_9MAGN</name>
<evidence type="ECO:0000313" key="3">
    <source>
        <dbReference type="Proteomes" id="UP000631114"/>
    </source>
</evidence>
<dbReference type="InterPro" id="IPR050592">
    <property type="entry name" value="GDSL_lipolytic_enzyme"/>
</dbReference>
<dbReference type="InterPro" id="IPR036514">
    <property type="entry name" value="SGNH_hydro_sf"/>
</dbReference>
<reference evidence="2 3" key="1">
    <citation type="submission" date="2020-10" db="EMBL/GenBank/DDBJ databases">
        <title>The Coptis chinensis genome and diversification of protoberbering-type alkaloids.</title>
        <authorList>
            <person name="Wang B."/>
            <person name="Shu S."/>
            <person name="Song C."/>
            <person name="Liu Y."/>
        </authorList>
    </citation>
    <scope>NUCLEOTIDE SEQUENCE [LARGE SCALE GENOMIC DNA]</scope>
    <source>
        <strain evidence="2">HL-2020</strain>
        <tissue evidence="2">Leaf</tissue>
    </source>
</reference>
<dbReference type="GO" id="GO:0016788">
    <property type="term" value="F:hydrolase activity, acting on ester bonds"/>
    <property type="evidence" value="ECO:0007669"/>
    <property type="project" value="InterPro"/>
</dbReference>
<dbReference type="SUPFAM" id="SSF52266">
    <property type="entry name" value="SGNH hydrolase"/>
    <property type="match status" value="1"/>
</dbReference>
<dbReference type="InterPro" id="IPR001087">
    <property type="entry name" value="GDSL"/>
</dbReference>
<comment type="caution">
    <text evidence="2">The sequence shown here is derived from an EMBL/GenBank/DDBJ whole genome shotgun (WGS) entry which is preliminary data.</text>
</comment>
<evidence type="ECO:0000313" key="2">
    <source>
        <dbReference type="EMBL" id="KAF9616272.1"/>
    </source>
</evidence>
<dbReference type="PANTHER" id="PTHR45642">
    <property type="entry name" value="GDSL ESTERASE/LIPASE EXL3"/>
    <property type="match status" value="1"/>
</dbReference>
<sequence>MEARITKSAFIVSAGTNVFVLNYFALPERRKQYTITEYQDFLVQNTRNFIQALVDLGARKIGVVGVPPIGYLPLVMTLSSDNRTLLESYTELAKEYNQKLQNELQRIMNNSSACPGLQVVYTGIFKALLDIIQNCTKHGFEESRRGCCGTGLMELGFLCNLNTAVCPDRSKFIFWDSIHPTDKTYNLLFLAFRDIIDKIAKGN</sequence>
<dbReference type="EMBL" id="JADFTS010000003">
    <property type="protein sequence ID" value="KAF9616272.1"/>
    <property type="molecule type" value="Genomic_DNA"/>
</dbReference>
<keyword evidence="3" id="KW-1185">Reference proteome</keyword>
<dbReference type="PANTHER" id="PTHR45642:SF3">
    <property type="entry name" value="OS09G0540400 PROTEIN"/>
    <property type="match status" value="1"/>
</dbReference>
<accession>A0A835IH02</accession>
<evidence type="ECO:0008006" key="4">
    <source>
        <dbReference type="Google" id="ProtNLM"/>
    </source>
</evidence>
<dbReference type="OrthoDB" id="1600564at2759"/>
<comment type="similarity">
    <text evidence="1">Belongs to the 'GDSL' lipolytic enzyme family.</text>
</comment>
<dbReference type="Gene3D" id="3.40.50.1110">
    <property type="entry name" value="SGNH hydrolase"/>
    <property type="match status" value="1"/>
</dbReference>
<proteinExistence type="inferred from homology"/>
<protein>
    <recommendedName>
        <fullName evidence="4">GDSL esterase/lipase</fullName>
    </recommendedName>
</protein>